<sequence length="340" mass="38151">MSATPANIAEALRQTFLQLDEKFLASNSYSESVRASSGASGSMLFLDRRLHKIYLGCSGGSNMILGELVHGLAVQVAEAQFLCPALVPDSHTVCPVGTGRWKHRHLAETYNRGRRDAADRVEWESQPKQAAVHTLEQQLTAIHENIIIGSPGFWRLASPDATALRSHFYLRATADLEAQTCQQGGGTGPNTADHLVLFAEQQVTERLPRPANADVAVMVLTFKWPANSINQAFTGKSMLESLQQYSDQQQAARAKRHWRLIRTLCIEYSRAHRRMVLAKWQRTVRLALAQGMRHARRLEEELWKRERMVVNVSPSLKVRNQKGQEVNLRAKHFDLTAVIA</sequence>
<dbReference type="EMBL" id="JALJOT010000005">
    <property type="protein sequence ID" value="KAK9914759.1"/>
    <property type="molecule type" value="Genomic_DNA"/>
</dbReference>
<reference evidence="1 2" key="1">
    <citation type="journal article" date="2024" name="Nat. Commun.">
        <title>Phylogenomics reveals the evolutionary origins of lichenization in chlorophyte algae.</title>
        <authorList>
            <person name="Puginier C."/>
            <person name="Libourel C."/>
            <person name="Otte J."/>
            <person name="Skaloud P."/>
            <person name="Haon M."/>
            <person name="Grisel S."/>
            <person name="Petersen M."/>
            <person name="Berrin J.G."/>
            <person name="Delaux P.M."/>
            <person name="Dal Grande F."/>
            <person name="Keller J."/>
        </authorList>
    </citation>
    <scope>NUCLEOTIDE SEQUENCE [LARGE SCALE GENOMIC DNA]</scope>
    <source>
        <strain evidence="1 2">SAG 216-7</strain>
    </source>
</reference>
<evidence type="ECO:0000313" key="1">
    <source>
        <dbReference type="EMBL" id="KAK9914759.1"/>
    </source>
</evidence>
<accession>A0ABR2YTB3</accession>
<proteinExistence type="predicted"/>
<organism evidence="1 2">
    <name type="scientific">Coccomyxa subellipsoidea</name>
    <dbReference type="NCBI Taxonomy" id="248742"/>
    <lineage>
        <taxon>Eukaryota</taxon>
        <taxon>Viridiplantae</taxon>
        <taxon>Chlorophyta</taxon>
        <taxon>core chlorophytes</taxon>
        <taxon>Trebouxiophyceae</taxon>
        <taxon>Trebouxiophyceae incertae sedis</taxon>
        <taxon>Coccomyxaceae</taxon>
        <taxon>Coccomyxa</taxon>
    </lineage>
</organism>
<evidence type="ECO:0000313" key="2">
    <source>
        <dbReference type="Proteomes" id="UP001491310"/>
    </source>
</evidence>
<protein>
    <submittedName>
        <fullName evidence="1">Uncharacterized protein</fullName>
    </submittedName>
</protein>
<name>A0ABR2YTB3_9CHLO</name>
<keyword evidence="2" id="KW-1185">Reference proteome</keyword>
<dbReference type="Proteomes" id="UP001491310">
    <property type="component" value="Unassembled WGS sequence"/>
</dbReference>
<gene>
    <name evidence="1" type="ORF">WJX75_000197</name>
</gene>
<comment type="caution">
    <text evidence="1">The sequence shown here is derived from an EMBL/GenBank/DDBJ whole genome shotgun (WGS) entry which is preliminary data.</text>
</comment>